<dbReference type="KEGG" id="knv:Pan216_01810"/>
<evidence type="ECO:0000256" key="2">
    <source>
        <dbReference type="SAM" id="Phobius"/>
    </source>
</evidence>
<feature type="transmembrane region" description="Helical" evidence="2">
    <location>
        <begin position="107"/>
        <end position="126"/>
    </location>
</feature>
<keyword evidence="5" id="KW-1185">Reference proteome</keyword>
<dbReference type="PANTHER" id="PTHR30273:SF2">
    <property type="entry name" value="PROTEIN FECR"/>
    <property type="match status" value="1"/>
</dbReference>
<dbReference type="PANTHER" id="PTHR30273">
    <property type="entry name" value="PERIPLASMIC SIGNAL SENSOR AND SIGMA FACTOR ACTIVATOR FECR-RELATED"/>
    <property type="match status" value="1"/>
</dbReference>
<dbReference type="Pfam" id="PF04773">
    <property type="entry name" value="FecR"/>
    <property type="match status" value="1"/>
</dbReference>
<evidence type="ECO:0000259" key="3">
    <source>
        <dbReference type="Pfam" id="PF04773"/>
    </source>
</evidence>
<dbReference type="Proteomes" id="UP000317093">
    <property type="component" value="Chromosome"/>
</dbReference>
<proteinExistence type="predicted"/>
<organism evidence="4 5">
    <name type="scientific">Kolteria novifilia</name>
    <dbReference type="NCBI Taxonomy" id="2527975"/>
    <lineage>
        <taxon>Bacteria</taxon>
        <taxon>Pseudomonadati</taxon>
        <taxon>Planctomycetota</taxon>
        <taxon>Planctomycetia</taxon>
        <taxon>Kolteriales</taxon>
        <taxon>Kolteriaceae</taxon>
        <taxon>Kolteria</taxon>
    </lineage>
</organism>
<name>A0A518AXA6_9BACT</name>
<dbReference type="GO" id="GO:0016989">
    <property type="term" value="F:sigma factor antagonist activity"/>
    <property type="evidence" value="ECO:0007669"/>
    <property type="project" value="TreeGrafter"/>
</dbReference>
<dbReference type="Gene3D" id="2.60.120.1440">
    <property type="match status" value="1"/>
</dbReference>
<keyword evidence="2" id="KW-0472">Membrane</keyword>
<dbReference type="OrthoDB" id="226716at2"/>
<evidence type="ECO:0000313" key="4">
    <source>
        <dbReference type="EMBL" id="QDU59353.1"/>
    </source>
</evidence>
<dbReference type="AlphaFoldDB" id="A0A518AXA6"/>
<dbReference type="EMBL" id="CP036279">
    <property type="protein sequence ID" value="QDU59353.1"/>
    <property type="molecule type" value="Genomic_DNA"/>
</dbReference>
<dbReference type="InterPro" id="IPR006860">
    <property type="entry name" value="FecR"/>
</dbReference>
<protein>
    <submittedName>
        <fullName evidence="4">FecR protein</fullName>
    </submittedName>
</protein>
<dbReference type="RefSeq" id="WP_145253477.1">
    <property type="nucleotide sequence ID" value="NZ_CP036279.1"/>
</dbReference>
<keyword evidence="2" id="KW-0812">Transmembrane</keyword>
<dbReference type="InterPro" id="IPR012373">
    <property type="entry name" value="Ferrdict_sens_TM"/>
</dbReference>
<sequence length="592" mass="64672">MNVPVDSDRDDQMDDEQFIEWIVRYQDGALDPEELEQLADAIRHDPDKRRLFQRVQMRTADLHDLLRVDVFRRSGAMNEEQEELAIPAARCQPSRTDRKRSAVSSRAVWGGAVAVALLIVVVLLVARNGERSEEEIAADDRATDAGWRVTLAEEVRAKFFGSSEMSAGASVEPRRDYMLQSGLVKLAFPSGATAIVEAPAVFQVASANRLLLSSGSCSVHAPPGAEGFEVLTPVAKVVDRGTRFFVNVQNNNDTEIHVVEGATDLYSTPDPSTELGEGDSQDVHVGEGEEKPVRLTNGEAVRIGGFVSHFGEKTEFSPEAYRSRMPDRLVEYQATSTAKGGAEDLVSLTVQRDGRFYRYGADELIPITVDWFRGDSVTEVNGHMASDRPSPSRPSDLMEDLRLSTGIINFGGRPQPLRKVSPGDLSADADSGGVPGLGVRFSRPVVNHPGPDVVLFEVQSFSNPQDGDPFHVYAVTDREDLKPLTVTRFDLPVDSPGVREVKPLWSHRFPTPIESLTELGATEAPVKTNVSHQHFRVIGVGIDLSDLGFAHQESVDALFFQHAAEGEASKVDPVFIAGLPPLGPTESSNSRE</sequence>
<feature type="domain" description="FecR protein" evidence="3">
    <location>
        <begin position="207"/>
        <end position="262"/>
    </location>
</feature>
<gene>
    <name evidence="4" type="ORF">Pan216_01810</name>
</gene>
<evidence type="ECO:0000313" key="5">
    <source>
        <dbReference type="Proteomes" id="UP000317093"/>
    </source>
</evidence>
<reference evidence="4 5" key="1">
    <citation type="submission" date="2019-02" db="EMBL/GenBank/DDBJ databases">
        <title>Deep-cultivation of Planctomycetes and their phenomic and genomic characterization uncovers novel biology.</title>
        <authorList>
            <person name="Wiegand S."/>
            <person name="Jogler M."/>
            <person name="Boedeker C."/>
            <person name="Pinto D."/>
            <person name="Vollmers J."/>
            <person name="Rivas-Marin E."/>
            <person name="Kohn T."/>
            <person name="Peeters S.H."/>
            <person name="Heuer A."/>
            <person name="Rast P."/>
            <person name="Oberbeckmann S."/>
            <person name="Bunk B."/>
            <person name="Jeske O."/>
            <person name="Meyerdierks A."/>
            <person name="Storesund J.E."/>
            <person name="Kallscheuer N."/>
            <person name="Luecker S."/>
            <person name="Lage O.M."/>
            <person name="Pohl T."/>
            <person name="Merkel B.J."/>
            <person name="Hornburger P."/>
            <person name="Mueller R.-W."/>
            <person name="Bruemmer F."/>
            <person name="Labrenz M."/>
            <person name="Spormann A.M."/>
            <person name="Op den Camp H."/>
            <person name="Overmann J."/>
            <person name="Amann R."/>
            <person name="Jetten M.S.M."/>
            <person name="Mascher T."/>
            <person name="Medema M.H."/>
            <person name="Devos D.P."/>
            <person name="Kaster A.-K."/>
            <person name="Ovreas L."/>
            <person name="Rohde M."/>
            <person name="Galperin M.Y."/>
            <person name="Jogler C."/>
        </authorList>
    </citation>
    <scope>NUCLEOTIDE SEQUENCE [LARGE SCALE GENOMIC DNA]</scope>
    <source>
        <strain evidence="4 5">Pan216</strain>
    </source>
</reference>
<feature type="compositionally biased region" description="Basic and acidic residues" evidence="1">
    <location>
        <begin position="281"/>
        <end position="290"/>
    </location>
</feature>
<accession>A0A518AXA6</accession>
<keyword evidence="2" id="KW-1133">Transmembrane helix</keyword>
<feature type="region of interest" description="Disordered" evidence="1">
    <location>
        <begin position="268"/>
        <end position="290"/>
    </location>
</feature>
<evidence type="ECO:0000256" key="1">
    <source>
        <dbReference type="SAM" id="MobiDB-lite"/>
    </source>
</evidence>